<dbReference type="SMART" id="SM00382">
    <property type="entry name" value="AAA"/>
    <property type="match status" value="1"/>
</dbReference>
<proteinExistence type="predicted"/>
<protein>
    <submittedName>
        <fullName evidence="3">AAA family ATPase</fullName>
    </submittedName>
</protein>
<evidence type="ECO:0000313" key="3">
    <source>
        <dbReference type="EMBL" id="HIU58766.1"/>
    </source>
</evidence>
<dbReference type="PANTHER" id="PTHR23076:SF97">
    <property type="entry name" value="ATP-DEPENDENT ZINC METALLOPROTEASE YME1L1"/>
    <property type="match status" value="1"/>
</dbReference>
<dbReference type="Gene3D" id="1.20.58.760">
    <property type="entry name" value="Peptidase M41"/>
    <property type="match status" value="1"/>
</dbReference>
<name>A0A9D1MEI6_9FIRM</name>
<feature type="compositionally biased region" description="Acidic residues" evidence="1">
    <location>
        <begin position="305"/>
        <end position="318"/>
    </location>
</feature>
<comment type="caution">
    <text evidence="3">The sequence shown here is derived from an EMBL/GenBank/DDBJ whole genome shotgun (WGS) entry which is preliminary data.</text>
</comment>
<dbReference type="GO" id="GO:0006508">
    <property type="term" value="P:proteolysis"/>
    <property type="evidence" value="ECO:0007669"/>
    <property type="project" value="InterPro"/>
</dbReference>
<evidence type="ECO:0000259" key="2">
    <source>
        <dbReference type="SMART" id="SM00382"/>
    </source>
</evidence>
<dbReference type="GO" id="GO:0016887">
    <property type="term" value="F:ATP hydrolysis activity"/>
    <property type="evidence" value="ECO:0007669"/>
    <property type="project" value="InterPro"/>
</dbReference>
<dbReference type="Pfam" id="PF00004">
    <property type="entry name" value="AAA"/>
    <property type="match status" value="1"/>
</dbReference>
<dbReference type="EMBL" id="DVMZ01000046">
    <property type="protein sequence ID" value="HIU58766.1"/>
    <property type="molecule type" value="Genomic_DNA"/>
</dbReference>
<feature type="domain" description="AAA+ ATPase" evidence="2">
    <location>
        <begin position="38"/>
        <end position="174"/>
    </location>
</feature>
<evidence type="ECO:0000313" key="4">
    <source>
        <dbReference type="Proteomes" id="UP000824081"/>
    </source>
</evidence>
<dbReference type="SUPFAM" id="SSF52540">
    <property type="entry name" value="P-loop containing nucleoside triphosphate hydrolases"/>
    <property type="match status" value="1"/>
</dbReference>
<dbReference type="GO" id="GO:0004176">
    <property type="term" value="F:ATP-dependent peptidase activity"/>
    <property type="evidence" value="ECO:0007669"/>
    <property type="project" value="InterPro"/>
</dbReference>
<dbReference type="SUPFAM" id="SSF140990">
    <property type="entry name" value="FtsH protease domain-like"/>
    <property type="match status" value="1"/>
</dbReference>
<dbReference type="InterPro" id="IPR003959">
    <property type="entry name" value="ATPase_AAA_core"/>
</dbReference>
<dbReference type="CDD" id="cd19481">
    <property type="entry name" value="RecA-like_protease"/>
    <property type="match status" value="1"/>
</dbReference>
<dbReference type="InterPro" id="IPR027417">
    <property type="entry name" value="P-loop_NTPase"/>
</dbReference>
<sequence>MKYTFENIAGYDREKEALRGLCEIIKNRREYLRRGARLPKGLVLYGEVGTGKTLFARVLASECGLRVLRIDPGAAKKEKDLCRMIKKAFVSASRRGEPTMILFDELDKVLPNREEEYFTDQAKMIQAQLLTLIDGMDGGGNFIFVATCNDYANLPETLIRPGRIDRKIHIGLPDYLSRVKILKMYMTGSACSFALPAEEIAKNCVGFSCAALETFVNECVLNCDAEGKIGISLIEGKLHEMRLDDLPEKSSEFKRRIDACLALGMFVVARSFDNGDYTLSLDSDTVNNVNLDTVIHDYDSDYAADYEESDGEAEEESGKEERSGKKIYHTGRDCLHAICALFGGYAAEKLILREVYDNVSRIFWTADAVLTGMSERGFLGPDLRYSESRNEDLPYSETRILAINDRLDRLAEECLREAEAIVLANREIIEKFLPVLVMRERLNRVTCEAFLKEWGGLKRAVGEIL</sequence>
<dbReference type="GO" id="GO:0030163">
    <property type="term" value="P:protein catabolic process"/>
    <property type="evidence" value="ECO:0007669"/>
    <property type="project" value="TreeGrafter"/>
</dbReference>
<gene>
    <name evidence="3" type="ORF">IAC57_01565</name>
</gene>
<dbReference type="InterPro" id="IPR003593">
    <property type="entry name" value="AAA+_ATPase"/>
</dbReference>
<evidence type="ECO:0000256" key="1">
    <source>
        <dbReference type="SAM" id="MobiDB-lite"/>
    </source>
</evidence>
<dbReference type="Gene3D" id="1.10.8.60">
    <property type="match status" value="1"/>
</dbReference>
<reference evidence="3" key="1">
    <citation type="submission" date="2020-10" db="EMBL/GenBank/DDBJ databases">
        <authorList>
            <person name="Gilroy R."/>
        </authorList>
    </citation>
    <scope>NUCLEOTIDE SEQUENCE</scope>
    <source>
        <strain evidence="3">11687</strain>
    </source>
</reference>
<dbReference type="GO" id="GO:0005524">
    <property type="term" value="F:ATP binding"/>
    <property type="evidence" value="ECO:0007669"/>
    <property type="project" value="InterPro"/>
</dbReference>
<dbReference type="GO" id="GO:0005886">
    <property type="term" value="C:plasma membrane"/>
    <property type="evidence" value="ECO:0007669"/>
    <property type="project" value="TreeGrafter"/>
</dbReference>
<reference evidence="3" key="2">
    <citation type="journal article" date="2021" name="PeerJ">
        <title>Extensive microbial diversity within the chicken gut microbiome revealed by metagenomics and culture.</title>
        <authorList>
            <person name="Gilroy R."/>
            <person name="Ravi A."/>
            <person name="Getino M."/>
            <person name="Pursley I."/>
            <person name="Horton D.L."/>
            <person name="Alikhan N.F."/>
            <person name="Baker D."/>
            <person name="Gharbi K."/>
            <person name="Hall N."/>
            <person name="Watson M."/>
            <person name="Adriaenssens E.M."/>
            <person name="Foster-Nyarko E."/>
            <person name="Jarju S."/>
            <person name="Secka A."/>
            <person name="Antonio M."/>
            <person name="Oren A."/>
            <person name="Chaudhuri R.R."/>
            <person name="La Ragione R."/>
            <person name="Hildebrand F."/>
            <person name="Pallen M.J."/>
        </authorList>
    </citation>
    <scope>NUCLEOTIDE SEQUENCE</scope>
    <source>
        <strain evidence="3">11687</strain>
    </source>
</reference>
<organism evidence="3 4">
    <name type="scientific">Candidatus Scatosoma pullistercoris</name>
    <dbReference type="NCBI Taxonomy" id="2840934"/>
    <lineage>
        <taxon>Bacteria</taxon>
        <taxon>Bacillati</taxon>
        <taxon>Bacillota</taxon>
        <taxon>Clostridia</taxon>
        <taxon>Candidatus Scatosoma</taxon>
    </lineage>
</organism>
<dbReference type="InterPro" id="IPR037219">
    <property type="entry name" value="Peptidase_M41-like"/>
</dbReference>
<dbReference type="Proteomes" id="UP000824081">
    <property type="component" value="Unassembled WGS sequence"/>
</dbReference>
<accession>A0A9D1MEI6</accession>
<dbReference type="PANTHER" id="PTHR23076">
    <property type="entry name" value="METALLOPROTEASE M41 FTSH"/>
    <property type="match status" value="1"/>
</dbReference>
<feature type="region of interest" description="Disordered" evidence="1">
    <location>
        <begin position="305"/>
        <end position="324"/>
    </location>
</feature>
<dbReference type="Gene3D" id="3.40.50.300">
    <property type="entry name" value="P-loop containing nucleotide triphosphate hydrolases"/>
    <property type="match status" value="1"/>
</dbReference>
<dbReference type="GO" id="GO:0004222">
    <property type="term" value="F:metalloendopeptidase activity"/>
    <property type="evidence" value="ECO:0007669"/>
    <property type="project" value="InterPro"/>
</dbReference>
<dbReference type="AlphaFoldDB" id="A0A9D1MEI6"/>